<evidence type="ECO:0000259" key="3">
    <source>
        <dbReference type="Pfam" id="PF00954"/>
    </source>
</evidence>
<dbReference type="AlphaFoldDB" id="A0AAD8NKS6"/>
<name>A0AAD8NKS6_TARER</name>
<dbReference type="GO" id="GO:0048544">
    <property type="term" value="P:recognition of pollen"/>
    <property type="evidence" value="ECO:0007669"/>
    <property type="project" value="InterPro"/>
</dbReference>
<keyword evidence="5" id="KW-1185">Reference proteome</keyword>
<keyword evidence="1" id="KW-0732">Signal</keyword>
<evidence type="ECO:0000256" key="2">
    <source>
        <dbReference type="ARBA" id="ARBA00023157"/>
    </source>
</evidence>
<accession>A0AAD8NKS6</accession>
<dbReference type="EMBL" id="JAUHHV010000007">
    <property type="protein sequence ID" value="KAK1419625.1"/>
    <property type="molecule type" value="Genomic_DNA"/>
</dbReference>
<reference evidence="4" key="1">
    <citation type="journal article" date="2023" name="bioRxiv">
        <title>Improved chromosome-level genome assembly for marigold (Tagetes erecta).</title>
        <authorList>
            <person name="Jiang F."/>
            <person name="Yuan L."/>
            <person name="Wang S."/>
            <person name="Wang H."/>
            <person name="Xu D."/>
            <person name="Wang A."/>
            <person name="Fan W."/>
        </authorList>
    </citation>
    <scope>NUCLEOTIDE SEQUENCE</scope>
    <source>
        <strain evidence="4">WSJ</strain>
        <tissue evidence="4">Leaf</tissue>
    </source>
</reference>
<dbReference type="PANTHER" id="PTHR32444">
    <property type="entry name" value="BULB-TYPE LECTIN DOMAIN-CONTAINING PROTEIN"/>
    <property type="match status" value="1"/>
</dbReference>
<organism evidence="4 5">
    <name type="scientific">Tagetes erecta</name>
    <name type="common">African marigold</name>
    <dbReference type="NCBI Taxonomy" id="13708"/>
    <lineage>
        <taxon>Eukaryota</taxon>
        <taxon>Viridiplantae</taxon>
        <taxon>Streptophyta</taxon>
        <taxon>Embryophyta</taxon>
        <taxon>Tracheophyta</taxon>
        <taxon>Spermatophyta</taxon>
        <taxon>Magnoliopsida</taxon>
        <taxon>eudicotyledons</taxon>
        <taxon>Gunneridae</taxon>
        <taxon>Pentapetalae</taxon>
        <taxon>asterids</taxon>
        <taxon>campanulids</taxon>
        <taxon>Asterales</taxon>
        <taxon>Asteraceae</taxon>
        <taxon>Asteroideae</taxon>
        <taxon>Heliantheae alliance</taxon>
        <taxon>Tageteae</taxon>
        <taxon>Tagetes</taxon>
    </lineage>
</organism>
<keyword evidence="2" id="KW-1015">Disulfide bond</keyword>
<dbReference type="Pfam" id="PF00954">
    <property type="entry name" value="S_locus_glycop"/>
    <property type="match status" value="1"/>
</dbReference>
<sequence>MSDGTTMQLLWIDQIKDWAAYSIVASQDRCRYGLCGPYGSCNNNRYPPCKCLVGFRPRVPDEWDRANGSSGCERNKPLDCGSGDGFKKISGVKELQLYGLCKFRYQKWRNWMLVMV</sequence>
<dbReference type="Proteomes" id="UP001229421">
    <property type="component" value="Unassembled WGS sequence"/>
</dbReference>
<comment type="caution">
    <text evidence="4">The sequence shown here is derived from an EMBL/GenBank/DDBJ whole genome shotgun (WGS) entry which is preliminary data.</text>
</comment>
<proteinExistence type="predicted"/>
<evidence type="ECO:0000256" key="1">
    <source>
        <dbReference type="ARBA" id="ARBA00022729"/>
    </source>
</evidence>
<evidence type="ECO:0000313" key="4">
    <source>
        <dbReference type="EMBL" id="KAK1419625.1"/>
    </source>
</evidence>
<dbReference type="InterPro" id="IPR000858">
    <property type="entry name" value="S_locus_glycoprot_dom"/>
</dbReference>
<protein>
    <recommendedName>
        <fullName evidence="3">S-locus glycoprotein domain-containing protein</fullName>
    </recommendedName>
</protein>
<dbReference type="PANTHER" id="PTHR32444:SF232">
    <property type="entry name" value="S-LOCUS GLYCOPROTEIN"/>
    <property type="match status" value="1"/>
</dbReference>
<feature type="domain" description="S-locus glycoprotein" evidence="3">
    <location>
        <begin position="2"/>
        <end position="58"/>
    </location>
</feature>
<evidence type="ECO:0000313" key="5">
    <source>
        <dbReference type="Proteomes" id="UP001229421"/>
    </source>
</evidence>
<gene>
    <name evidence="4" type="ORF">QVD17_28849</name>
</gene>